<dbReference type="Pfam" id="PF03547">
    <property type="entry name" value="Mem_trans"/>
    <property type="match status" value="1"/>
</dbReference>
<feature type="transmembrane region" description="Helical" evidence="7">
    <location>
        <begin position="171"/>
        <end position="192"/>
    </location>
</feature>
<feature type="transmembrane region" description="Helical" evidence="7">
    <location>
        <begin position="34"/>
        <end position="53"/>
    </location>
</feature>
<feature type="transmembrane region" description="Helical" evidence="7">
    <location>
        <begin position="287"/>
        <end position="307"/>
    </location>
</feature>
<reference evidence="8 9" key="1">
    <citation type="submission" date="2020-07" db="EMBL/GenBank/DDBJ databases">
        <title>Bacterium isolated from marien macroalgae.</title>
        <authorList>
            <person name="Zhu K."/>
            <person name="Lu D."/>
            <person name="Du Z."/>
        </authorList>
    </citation>
    <scope>NUCLEOTIDE SEQUENCE [LARGE SCALE GENOMIC DNA]</scope>
    <source>
        <strain evidence="8 9">3-1745</strain>
    </source>
</reference>
<feature type="transmembrane region" description="Helical" evidence="7">
    <location>
        <begin position="65"/>
        <end position="85"/>
    </location>
</feature>
<evidence type="ECO:0000256" key="4">
    <source>
        <dbReference type="ARBA" id="ARBA00022692"/>
    </source>
</evidence>
<feature type="transmembrane region" description="Helical" evidence="7">
    <location>
        <begin position="198"/>
        <end position="220"/>
    </location>
</feature>
<comment type="caution">
    <text evidence="8">The sequence shown here is derived from an EMBL/GenBank/DDBJ whole genome shotgun (WGS) entry which is preliminary data.</text>
</comment>
<evidence type="ECO:0000256" key="1">
    <source>
        <dbReference type="ARBA" id="ARBA00004141"/>
    </source>
</evidence>
<accession>A0A7W1WZQ8</accession>
<dbReference type="RefSeq" id="WP_181740721.1">
    <property type="nucleotide sequence ID" value="NZ_JACEMT010000052.1"/>
</dbReference>
<dbReference type="AlphaFoldDB" id="A0A7W1WZQ8"/>
<comment type="subcellular location">
    <subcellularLocation>
        <location evidence="1">Membrane</location>
        <topology evidence="1">Multi-pass membrane protein</topology>
    </subcellularLocation>
</comment>
<keyword evidence="9" id="KW-1185">Reference proteome</keyword>
<keyword evidence="6 7" id="KW-0472">Membrane</keyword>
<keyword evidence="5 7" id="KW-1133">Transmembrane helix</keyword>
<keyword evidence="3" id="KW-1003">Cell membrane</keyword>
<evidence type="ECO:0000256" key="7">
    <source>
        <dbReference type="SAM" id="Phobius"/>
    </source>
</evidence>
<keyword evidence="2" id="KW-0813">Transport</keyword>
<dbReference type="EMBL" id="JACEMT010000052">
    <property type="protein sequence ID" value="MBA4503192.1"/>
    <property type="molecule type" value="Genomic_DNA"/>
</dbReference>
<feature type="transmembrane region" description="Helical" evidence="7">
    <location>
        <begin position="255"/>
        <end position="275"/>
    </location>
</feature>
<sequence length="317" mass="32917">MLDILLLTSPVFILMAIGYLAVRAEWVKASALPSLGSYVIKLALPALLFQSLASRPLSESLNMGYLSAYGLGSLVLLLGAFVFSWRGRGLDLWPSAFQGLGSTLANSAFIGLAVAGGLFGSAAAVAVALSMLVDLLLLIPLGLMLADLFGGKGTALKNLLLMFKRTMTNPLVLAIIAGGLVSLTEVQVPNALDQVVGMLGQSASAVALFVIGGSLVSTSVKGQLVDITQMTLFKLLLHPAAVALCVWILPPFDPIMQATAILMAAMPMASVLALISQRYGQSDVCSPASVVATGLSFLSINLVLWLLDVAGLLSLSS</sequence>
<dbReference type="Proteomes" id="UP000538931">
    <property type="component" value="Unassembled WGS sequence"/>
</dbReference>
<organism evidence="8 9">
    <name type="scientific">Marinobacterium marinum</name>
    <dbReference type="NCBI Taxonomy" id="2756129"/>
    <lineage>
        <taxon>Bacteria</taxon>
        <taxon>Pseudomonadati</taxon>
        <taxon>Pseudomonadota</taxon>
        <taxon>Gammaproteobacteria</taxon>
        <taxon>Oceanospirillales</taxon>
        <taxon>Oceanospirillaceae</taxon>
        <taxon>Marinobacterium</taxon>
    </lineage>
</organism>
<dbReference type="InterPro" id="IPR004776">
    <property type="entry name" value="Mem_transp_PIN-like"/>
</dbReference>
<name>A0A7W1WZQ8_9GAMM</name>
<evidence type="ECO:0000256" key="5">
    <source>
        <dbReference type="ARBA" id="ARBA00022989"/>
    </source>
</evidence>
<evidence type="ECO:0000256" key="3">
    <source>
        <dbReference type="ARBA" id="ARBA00022475"/>
    </source>
</evidence>
<evidence type="ECO:0000256" key="6">
    <source>
        <dbReference type="ARBA" id="ARBA00023136"/>
    </source>
</evidence>
<keyword evidence="4 7" id="KW-0812">Transmembrane</keyword>
<proteinExistence type="predicted"/>
<feature type="transmembrane region" description="Helical" evidence="7">
    <location>
        <begin position="232"/>
        <end position="249"/>
    </location>
</feature>
<feature type="transmembrane region" description="Helical" evidence="7">
    <location>
        <begin position="6"/>
        <end position="22"/>
    </location>
</feature>
<protein>
    <submittedName>
        <fullName evidence="8">AEC family transporter</fullName>
    </submittedName>
</protein>
<dbReference type="GO" id="GO:0055085">
    <property type="term" value="P:transmembrane transport"/>
    <property type="evidence" value="ECO:0007669"/>
    <property type="project" value="InterPro"/>
</dbReference>
<evidence type="ECO:0000313" key="9">
    <source>
        <dbReference type="Proteomes" id="UP000538931"/>
    </source>
</evidence>
<gene>
    <name evidence="8" type="ORF">H1S06_12565</name>
</gene>
<evidence type="ECO:0000313" key="8">
    <source>
        <dbReference type="EMBL" id="MBA4503192.1"/>
    </source>
</evidence>
<dbReference type="PANTHER" id="PTHR36838:SF3">
    <property type="entry name" value="TRANSPORTER AUXIN EFFLUX CARRIER EC FAMILY"/>
    <property type="match status" value="1"/>
</dbReference>
<feature type="transmembrane region" description="Helical" evidence="7">
    <location>
        <begin position="125"/>
        <end position="150"/>
    </location>
</feature>
<evidence type="ECO:0000256" key="2">
    <source>
        <dbReference type="ARBA" id="ARBA00022448"/>
    </source>
</evidence>
<dbReference type="GO" id="GO:0016020">
    <property type="term" value="C:membrane"/>
    <property type="evidence" value="ECO:0007669"/>
    <property type="project" value="UniProtKB-SubCell"/>
</dbReference>
<dbReference type="PANTHER" id="PTHR36838">
    <property type="entry name" value="AUXIN EFFLUX CARRIER FAMILY PROTEIN"/>
    <property type="match status" value="1"/>
</dbReference>
<feature type="transmembrane region" description="Helical" evidence="7">
    <location>
        <begin position="97"/>
        <end position="119"/>
    </location>
</feature>